<dbReference type="InterPro" id="IPR013785">
    <property type="entry name" value="Aldolase_TIM"/>
</dbReference>
<gene>
    <name evidence="2" type="ORF">SISSUDRAFT_1132673</name>
</gene>
<evidence type="ECO:0000259" key="1">
    <source>
        <dbReference type="Pfam" id="PF00724"/>
    </source>
</evidence>
<proteinExistence type="predicted"/>
<dbReference type="PANTHER" id="PTHR22893:SF91">
    <property type="entry name" value="NADPH DEHYDROGENASE 2-RELATED"/>
    <property type="match status" value="1"/>
</dbReference>
<dbReference type="PANTHER" id="PTHR22893">
    <property type="entry name" value="NADH OXIDOREDUCTASE-RELATED"/>
    <property type="match status" value="1"/>
</dbReference>
<keyword evidence="3" id="KW-1185">Reference proteome</keyword>
<dbReference type="AlphaFoldDB" id="A0A165YH25"/>
<accession>A0A165YH25</accession>
<reference evidence="2 3" key="1">
    <citation type="journal article" date="2016" name="Mol. Biol. Evol.">
        <title>Comparative Genomics of Early-Diverging Mushroom-Forming Fungi Provides Insights into the Origins of Lignocellulose Decay Capabilities.</title>
        <authorList>
            <person name="Nagy L.G."/>
            <person name="Riley R."/>
            <person name="Tritt A."/>
            <person name="Adam C."/>
            <person name="Daum C."/>
            <person name="Floudas D."/>
            <person name="Sun H."/>
            <person name="Yadav J.S."/>
            <person name="Pangilinan J."/>
            <person name="Larsson K.H."/>
            <person name="Matsuura K."/>
            <person name="Barry K."/>
            <person name="Labutti K."/>
            <person name="Kuo R."/>
            <person name="Ohm R.A."/>
            <person name="Bhattacharya S.S."/>
            <person name="Shirouzu T."/>
            <person name="Yoshinaga Y."/>
            <person name="Martin F.M."/>
            <person name="Grigoriev I.V."/>
            <person name="Hibbett D.S."/>
        </authorList>
    </citation>
    <scope>NUCLEOTIDE SEQUENCE [LARGE SCALE GENOMIC DNA]</scope>
    <source>
        <strain evidence="2 3">HHB10207 ss-3</strain>
    </source>
</reference>
<dbReference type="STRING" id="1314776.A0A165YH25"/>
<dbReference type="CDD" id="cd02933">
    <property type="entry name" value="OYE_like_FMN"/>
    <property type="match status" value="1"/>
</dbReference>
<sequence length="421" mass="45944">MPNLNSPLKMGAILLKNRNVMASLTRNRSVPTSIPNTVNTEYYAQRAMGGAGLILTEGTLIAQQGTEWPHAAGIWSNEHVAGWSHVTKAVHEAGGQIFAQLWHLGRVSHPDMPEQIRSGQPVYGPSAIAARGGKFRQLPGQPGYVTPTAIEDPWALIELYRNAATKAKAAGFDGVELHSANGYLVHQFLDSGANKRTDQWGGSAENRCRFGVEALKALLETWEPGRVGIKLNPCGGARFAFTSFNALLLLCAGYNDVGMPLGETKETYGHYIEEISKLRLAYVQLVNYSPVFDPELDGKKRATPHDVLETYGPLIDREHTAFLLNGGLTPNTANHLISSGKIDAAVFGSSWIAQPDFQRRVEAEISDEVVGKIDYTTLYNPPPGSSPRTGYSDYEFATPLTDAEKKRLTDLKEEALNVVSQ</sequence>
<feature type="domain" description="NADH:flavin oxidoreductase/NADH oxidase N-terminal" evidence="1">
    <location>
        <begin position="4"/>
        <end position="233"/>
    </location>
</feature>
<dbReference type="OrthoDB" id="276546at2759"/>
<dbReference type="SUPFAM" id="SSF51395">
    <property type="entry name" value="FMN-linked oxidoreductases"/>
    <property type="match status" value="1"/>
</dbReference>
<dbReference type="GO" id="GO:0016491">
    <property type="term" value="F:oxidoreductase activity"/>
    <property type="evidence" value="ECO:0007669"/>
    <property type="project" value="InterPro"/>
</dbReference>
<dbReference type="Gene3D" id="3.20.20.70">
    <property type="entry name" value="Aldolase class I"/>
    <property type="match status" value="1"/>
</dbReference>
<dbReference type="InterPro" id="IPR045247">
    <property type="entry name" value="Oye-like"/>
</dbReference>
<organism evidence="2 3">
    <name type="scientific">Sistotremastrum suecicum HHB10207 ss-3</name>
    <dbReference type="NCBI Taxonomy" id="1314776"/>
    <lineage>
        <taxon>Eukaryota</taxon>
        <taxon>Fungi</taxon>
        <taxon>Dikarya</taxon>
        <taxon>Basidiomycota</taxon>
        <taxon>Agaricomycotina</taxon>
        <taxon>Agaricomycetes</taxon>
        <taxon>Sistotremastrales</taxon>
        <taxon>Sistotremastraceae</taxon>
        <taxon>Sistotremastrum</taxon>
    </lineage>
</organism>
<evidence type="ECO:0000313" key="2">
    <source>
        <dbReference type="EMBL" id="KZT33243.1"/>
    </source>
</evidence>
<dbReference type="Proteomes" id="UP000076798">
    <property type="component" value="Unassembled WGS sequence"/>
</dbReference>
<name>A0A165YH25_9AGAM</name>
<dbReference type="Pfam" id="PF00724">
    <property type="entry name" value="Oxidored_FMN"/>
    <property type="match status" value="1"/>
</dbReference>
<protein>
    <submittedName>
        <fullName evidence="2">FMN-linked oxidoreductase</fullName>
    </submittedName>
</protein>
<dbReference type="GO" id="GO:0010181">
    <property type="term" value="F:FMN binding"/>
    <property type="evidence" value="ECO:0007669"/>
    <property type="project" value="InterPro"/>
</dbReference>
<dbReference type="InterPro" id="IPR001155">
    <property type="entry name" value="OxRdtase_FMN_N"/>
</dbReference>
<dbReference type="EMBL" id="KV428255">
    <property type="protein sequence ID" value="KZT33243.1"/>
    <property type="molecule type" value="Genomic_DNA"/>
</dbReference>
<evidence type="ECO:0000313" key="3">
    <source>
        <dbReference type="Proteomes" id="UP000076798"/>
    </source>
</evidence>